<protein>
    <submittedName>
        <fullName evidence="1">Uncharacterized protein</fullName>
    </submittedName>
</protein>
<evidence type="ECO:0000313" key="2">
    <source>
        <dbReference type="Proteomes" id="UP000679008"/>
    </source>
</evidence>
<comment type="caution">
    <text evidence="1">The sequence shown here is derived from an EMBL/GenBank/DDBJ whole genome shotgun (WGS) entry which is preliminary data.</text>
</comment>
<sequence>MKKYLLVFIILWCHTILGQAPTITINLPPNPNPDTSQWGTGNNIFNILVAGANMNMLFESNILVNIKSNGGVKCGGPNAASAQPSNIATSAPKSWVGTSAQALIGQECILNPGSYEICVQFYESRNGAASGKLLLEKCMPFIIASKEQELCSPPINANPIKNKVLEEKDLLSLTTFNWSPIVSSYRGIVTYRLFVWEVEEGETNAQAIYNNQTIIQEDIKGQTRYTSKPGIIEKRTAKYVWRVLALDAEGNPICKNAQSEPTNFEIKVTEETSNCIDFEGQYNINNWKGFYVDPISIKTDVPHKNHLQLVDDQGPSFAINYKDFAGNWLEKGKNGCLCFDYMVDWEGKADKVTRSPAFFLYHGIPITTAGTGVSFGTSFYRAWIIPNPSMPTIVDTEWRKFCLPIALSSKGELPSNAFGQWQVVKDGVIQTGAAAVTAWDFLIQNVTGFSLGTDYNGSPSEQVNFDNFCWSCDDKTNPPTETCCDETSQDGCLVIDKSQMTIVCNGVDKDGKTIYKVSNIKLKNTSKKKAKTGLTANTSGTNYVSASPTGSFTIKNISPAASNPISTGQEITISFELSQVVGSSIAFNIEGSLISKDLVCDKNFEIKIDKLPECIVCDYCLDPKSSDIKVRSKTVLTTPLNIMTIAQNFTISPKNIKKITAEIISFEEDPVATSCMKCVAKENWVGNFIGTNTESWNSGTPMNASPVNSDGYYPAKMVEWNCNKQGNLNLNFKIALPGAETGCTRKGKVGIRYSFTDVDCITCEKIIYYNYTSN</sequence>
<evidence type="ECO:0000313" key="1">
    <source>
        <dbReference type="EMBL" id="MBQ0909096.1"/>
    </source>
</evidence>
<dbReference type="RefSeq" id="WP_210790405.1">
    <property type="nucleotide sequence ID" value="NZ_JAGPXB010000009.1"/>
</dbReference>
<organism evidence="1 2">
    <name type="scientific">Flavobacterium erciyesense</name>
    <dbReference type="NCBI Taxonomy" id="2825842"/>
    <lineage>
        <taxon>Bacteria</taxon>
        <taxon>Pseudomonadati</taxon>
        <taxon>Bacteroidota</taxon>
        <taxon>Flavobacteriia</taxon>
        <taxon>Flavobacteriales</taxon>
        <taxon>Flavobacteriaceae</taxon>
        <taxon>Flavobacterium</taxon>
    </lineage>
</organism>
<dbReference type="EMBL" id="JAGPXB010000009">
    <property type="protein sequence ID" value="MBQ0909096.1"/>
    <property type="molecule type" value="Genomic_DNA"/>
</dbReference>
<gene>
    <name evidence="1" type="ORF">KBJ98_10315</name>
</gene>
<keyword evidence="2" id="KW-1185">Reference proteome</keyword>
<proteinExistence type="predicted"/>
<reference evidence="1 2" key="1">
    <citation type="submission" date="2021-04" db="EMBL/GenBank/DDBJ databases">
        <title>Description of novel Flavobacterium sp. F-328.</title>
        <authorList>
            <person name="Saticioglu I.B."/>
        </authorList>
    </citation>
    <scope>NUCLEOTIDE SEQUENCE [LARGE SCALE GENOMIC DNA]</scope>
    <source>
        <strain evidence="1 2">F-328</strain>
    </source>
</reference>
<accession>A0ABS5D526</accession>
<dbReference type="Proteomes" id="UP000679008">
    <property type="component" value="Unassembled WGS sequence"/>
</dbReference>
<name>A0ABS5D526_9FLAO</name>